<evidence type="ECO:0000256" key="1">
    <source>
        <dbReference type="ARBA" id="ARBA00012386"/>
    </source>
</evidence>
<dbReference type="GO" id="GO:0008033">
    <property type="term" value="P:tRNA processing"/>
    <property type="evidence" value="ECO:0007669"/>
    <property type="project" value="UniProtKB-KW"/>
</dbReference>
<dbReference type="AlphaFoldDB" id="A0A222FPP0"/>
<evidence type="ECO:0000256" key="4">
    <source>
        <dbReference type="ARBA" id="ARBA00022694"/>
    </source>
</evidence>
<dbReference type="PANTHER" id="PTHR21392">
    <property type="entry name" value="TRNA-URIDINE AMINOCARBOXYPROPYLTRANSFERASE 2"/>
    <property type="match status" value="1"/>
</dbReference>
<dbReference type="KEGG" id="bsan:CHH28_19300"/>
<dbReference type="EC" id="2.5.1.25" evidence="1"/>
<sequence>MNNVVSRLRQQQASLATKPFAARGAKLTRCEQCLLALPWCICAHVPVAEPGVALCLVYYPGEIYKPSNSGRLLADVIADSHAFIWHRTEPPAALLALLQNPDYAPLLVFPYQYAEPQRQLHEEQQLQTYVAGRTPLLLVLDGTWREARKMFRSPWWQHVPVLGVEPQQLSSYALRKAVQAHQLGTAEVMVPLLQRLQQPVAAEKLEGYFERFRRHYLKAKANHIKRPEPDSSAR</sequence>
<name>A0A222FPP0_9GAMM</name>
<organism evidence="6 7">
    <name type="scientific">Bacterioplanes sanyensis</name>
    <dbReference type="NCBI Taxonomy" id="1249553"/>
    <lineage>
        <taxon>Bacteria</taxon>
        <taxon>Pseudomonadati</taxon>
        <taxon>Pseudomonadota</taxon>
        <taxon>Gammaproteobacteria</taxon>
        <taxon>Oceanospirillales</taxon>
        <taxon>Oceanospirillaceae</taxon>
        <taxon>Bacterioplanes</taxon>
    </lineage>
</organism>
<dbReference type="Pfam" id="PF03942">
    <property type="entry name" value="DTW"/>
    <property type="match status" value="1"/>
</dbReference>
<evidence type="ECO:0000313" key="7">
    <source>
        <dbReference type="Proteomes" id="UP000202440"/>
    </source>
</evidence>
<dbReference type="RefSeq" id="WP_094061843.1">
    <property type="nucleotide sequence ID" value="NZ_CP022530.1"/>
</dbReference>
<dbReference type="Proteomes" id="UP000202440">
    <property type="component" value="Chromosome"/>
</dbReference>
<keyword evidence="2" id="KW-0808">Transferase</keyword>
<proteinExistence type="predicted"/>
<reference evidence="6 7" key="1">
    <citation type="submission" date="2017-07" db="EMBL/GenBank/DDBJ databases">
        <title>Annotated genome sequence of Bacterioplanes sanyensis isolated from Red Sea.</title>
        <authorList>
            <person name="Rehman Z.U."/>
        </authorList>
    </citation>
    <scope>NUCLEOTIDE SEQUENCE [LARGE SCALE GENOMIC DNA]</scope>
    <source>
        <strain evidence="6 7">NV9</strain>
    </source>
</reference>
<accession>A0A222FPP0</accession>
<dbReference type="OrthoDB" id="370626at2"/>
<feature type="domain" description="DTW" evidence="5">
    <location>
        <begin position="26"/>
        <end position="221"/>
    </location>
</feature>
<keyword evidence="3" id="KW-0949">S-adenosyl-L-methionine</keyword>
<protein>
    <recommendedName>
        <fullName evidence="1">tRNA-uridine aminocarboxypropyltransferase</fullName>
        <ecNumber evidence="1">2.5.1.25</ecNumber>
    </recommendedName>
</protein>
<keyword evidence="4" id="KW-0819">tRNA processing</keyword>
<evidence type="ECO:0000256" key="2">
    <source>
        <dbReference type="ARBA" id="ARBA00022679"/>
    </source>
</evidence>
<dbReference type="SMART" id="SM01144">
    <property type="entry name" value="DTW"/>
    <property type="match status" value="1"/>
</dbReference>
<evidence type="ECO:0000256" key="3">
    <source>
        <dbReference type="ARBA" id="ARBA00022691"/>
    </source>
</evidence>
<dbReference type="PANTHER" id="PTHR21392:SF1">
    <property type="entry name" value="TRNA-URIDINE AMINOCARBOXYPROPYLTRANSFERASE"/>
    <property type="match status" value="1"/>
</dbReference>
<evidence type="ECO:0000313" key="6">
    <source>
        <dbReference type="EMBL" id="ASP40682.1"/>
    </source>
</evidence>
<evidence type="ECO:0000259" key="5">
    <source>
        <dbReference type="SMART" id="SM01144"/>
    </source>
</evidence>
<dbReference type="InterPro" id="IPR005636">
    <property type="entry name" value="DTW"/>
</dbReference>
<gene>
    <name evidence="6" type="ORF">CHH28_19300</name>
</gene>
<dbReference type="EMBL" id="CP022530">
    <property type="protein sequence ID" value="ASP40682.1"/>
    <property type="molecule type" value="Genomic_DNA"/>
</dbReference>
<dbReference type="GO" id="GO:0016432">
    <property type="term" value="F:tRNA-uridine aminocarboxypropyltransferase activity"/>
    <property type="evidence" value="ECO:0007669"/>
    <property type="project" value="UniProtKB-EC"/>
</dbReference>
<keyword evidence="7" id="KW-1185">Reference proteome</keyword>
<dbReference type="InterPro" id="IPR039262">
    <property type="entry name" value="DTWD2/TAPT"/>
</dbReference>